<feature type="domain" description="EAL" evidence="3">
    <location>
        <begin position="316"/>
        <end position="566"/>
    </location>
</feature>
<dbReference type="InterPro" id="IPR029787">
    <property type="entry name" value="Nucleotide_cyclase"/>
</dbReference>
<dbReference type="CDD" id="cd01948">
    <property type="entry name" value="EAL"/>
    <property type="match status" value="1"/>
</dbReference>
<dbReference type="SUPFAM" id="SSF141868">
    <property type="entry name" value="EAL domain-like"/>
    <property type="match status" value="1"/>
</dbReference>
<name>A0ABW5BLH5_9PROT</name>
<dbReference type="PANTHER" id="PTHR44757:SF2">
    <property type="entry name" value="BIOFILM ARCHITECTURE MAINTENANCE PROTEIN MBAA"/>
    <property type="match status" value="1"/>
</dbReference>
<proteinExistence type="predicted"/>
<evidence type="ECO:0000259" key="3">
    <source>
        <dbReference type="PROSITE" id="PS50883"/>
    </source>
</evidence>
<dbReference type="Pfam" id="PF00990">
    <property type="entry name" value="GGDEF"/>
    <property type="match status" value="1"/>
</dbReference>
<dbReference type="Gene3D" id="3.40.50.2300">
    <property type="match status" value="1"/>
</dbReference>
<dbReference type="CDD" id="cd01949">
    <property type="entry name" value="GGDEF"/>
    <property type="match status" value="1"/>
</dbReference>
<dbReference type="PROSITE" id="PS50883">
    <property type="entry name" value="EAL"/>
    <property type="match status" value="1"/>
</dbReference>
<keyword evidence="1" id="KW-0597">Phosphoprotein</keyword>
<gene>
    <name evidence="5" type="ORF">ACFSKO_07940</name>
</gene>
<dbReference type="SMART" id="SM00267">
    <property type="entry name" value="GGDEF"/>
    <property type="match status" value="1"/>
</dbReference>
<dbReference type="InterPro" id="IPR035919">
    <property type="entry name" value="EAL_sf"/>
</dbReference>
<accession>A0ABW5BLH5</accession>
<evidence type="ECO:0000313" key="6">
    <source>
        <dbReference type="Proteomes" id="UP001597294"/>
    </source>
</evidence>
<evidence type="ECO:0000256" key="1">
    <source>
        <dbReference type="PROSITE-ProRule" id="PRU00169"/>
    </source>
</evidence>
<dbReference type="InterPro" id="IPR043128">
    <property type="entry name" value="Rev_trsase/Diguanyl_cyclase"/>
</dbReference>
<evidence type="ECO:0000259" key="2">
    <source>
        <dbReference type="PROSITE" id="PS50110"/>
    </source>
</evidence>
<dbReference type="InterPro" id="IPR052155">
    <property type="entry name" value="Biofilm_reg_signaling"/>
</dbReference>
<feature type="domain" description="Response regulatory" evidence="2">
    <location>
        <begin position="6"/>
        <end position="124"/>
    </location>
</feature>
<dbReference type="CDD" id="cd00156">
    <property type="entry name" value="REC"/>
    <property type="match status" value="1"/>
</dbReference>
<protein>
    <submittedName>
        <fullName evidence="5">EAL domain-containing protein</fullName>
    </submittedName>
</protein>
<reference evidence="6" key="1">
    <citation type="journal article" date="2019" name="Int. J. Syst. Evol. Microbiol.">
        <title>The Global Catalogue of Microorganisms (GCM) 10K type strain sequencing project: providing services to taxonomists for standard genome sequencing and annotation.</title>
        <authorList>
            <consortium name="The Broad Institute Genomics Platform"/>
            <consortium name="The Broad Institute Genome Sequencing Center for Infectious Disease"/>
            <person name="Wu L."/>
            <person name="Ma J."/>
        </authorList>
    </citation>
    <scope>NUCLEOTIDE SEQUENCE [LARGE SCALE GENOMIC DNA]</scope>
    <source>
        <strain evidence="6">CGMCC 4.7192</strain>
    </source>
</reference>
<dbReference type="Gene3D" id="3.20.20.450">
    <property type="entry name" value="EAL domain"/>
    <property type="match status" value="1"/>
</dbReference>
<sequence length="568" mass="63415">MVAYPKILLVEDDEDDVFMTKGYLDDSFGKSYFFEHASNVPDALNRANECAYDVFLVDYRLGADNGIDFVRSINQDLKLMVPVILLTGQNDREIDIRAMEAGATDYLVKQNIDAHSLERAIRYSIKQKQSEEHIQFLAYHDALTSLPNRALLLDRLKSTLARFTRNQHHSALLFLDLDNFKTINDSLGHSVGDSLLIEVTRRLNGATREEDSIFRLGGDEFIILLPEISEISEETAIRAQRVAERIMKSINHPIIVGKEPLHIGTSIGITLFAGSDTATPDTILKHADTAMYEAKAAGKNTARFFQHEMESTVKSKLALENELRKAISENQFELLYQPQVCVNTGKMIGAEALVRWIHPENGMISPVLFIPSAEQSGLIHSLGEIVFRTACKELPNFKDIPRISVNISAKQFHAPDFVKKIECILNECDASPENLELELTESAMLADIEDTAVKMKKFRDMGFTFALDDFGTGYSSLTYLKKLPFDVLKIDRSFITDIIESPEHAGIATAVIALGKALNLSIVGEGVETADHLQFLKNEGANSAQGYYISRPISATDLIAWHNQRVAC</sequence>
<dbReference type="EMBL" id="JBHUII010000004">
    <property type="protein sequence ID" value="MFD2205535.1"/>
    <property type="molecule type" value="Genomic_DNA"/>
</dbReference>
<keyword evidence="6" id="KW-1185">Reference proteome</keyword>
<dbReference type="PROSITE" id="PS50110">
    <property type="entry name" value="RESPONSE_REGULATORY"/>
    <property type="match status" value="1"/>
</dbReference>
<dbReference type="PROSITE" id="PS50887">
    <property type="entry name" value="GGDEF"/>
    <property type="match status" value="1"/>
</dbReference>
<dbReference type="InterPro" id="IPR001633">
    <property type="entry name" value="EAL_dom"/>
</dbReference>
<dbReference type="InterPro" id="IPR000160">
    <property type="entry name" value="GGDEF_dom"/>
</dbReference>
<dbReference type="SUPFAM" id="SSF55073">
    <property type="entry name" value="Nucleotide cyclase"/>
    <property type="match status" value="1"/>
</dbReference>
<dbReference type="RefSeq" id="WP_380250240.1">
    <property type="nucleotide sequence ID" value="NZ_JBHUII010000004.1"/>
</dbReference>
<dbReference type="PANTHER" id="PTHR44757">
    <property type="entry name" value="DIGUANYLATE CYCLASE DGCP"/>
    <property type="match status" value="1"/>
</dbReference>
<dbReference type="Pfam" id="PF00563">
    <property type="entry name" value="EAL"/>
    <property type="match status" value="1"/>
</dbReference>
<dbReference type="Proteomes" id="UP001597294">
    <property type="component" value="Unassembled WGS sequence"/>
</dbReference>
<dbReference type="Pfam" id="PF00072">
    <property type="entry name" value="Response_reg"/>
    <property type="match status" value="1"/>
</dbReference>
<evidence type="ECO:0000259" key="4">
    <source>
        <dbReference type="PROSITE" id="PS50887"/>
    </source>
</evidence>
<feature type="modified residue" description="4-aspartylphosphate" evidence="1">
    <location>
        <position position="58"/>
    </location>
</feature>
<organism evidence="5 6">
    <name type="scientific">Kiloniella antarctica</name>
    <dbReference type="NCBI Taxonomy" id="1550907"/>
    <lineage>
        <taxon>Bacteria</taxon>
        <taxon>Pseudomonadati</taxon>
        <taxon>Pseudomonadota</taxon>
        <taxon>Alphaproteobacteria</taxon>
        <taxon>Rhodospirillales</taxon>
        <taxon>Kiloniellaceae</taxon>
        <taxon>Kiloniella</taxon>
    </lineage>
</organism>
<dbReference type="Gene3D" id="3.30.70.270">
    <property type="match status" value="1"/>
</dbReference>
<dbReference type="SMART" id="SM00052">
    <property type="entry name" value="EAL"/>
    <property type="match status" value="1"/>
</dbReference>
<dbReference type="NCBIfam" id="TIGR00254">
    <property type="entry name" value="GGDEF"/>
    <property type="match status" value="1"/>
</dbReference>
<feature type="domain" description="GGDEF" evidence="4">
    <location>
        <begin position="168"/>
        <end position="307"/>
    </location>
</feature>
<dbReference type="SMART" id="SM00448">
    <property type="entry name" value="REC"/>
    <property type="match status" value="1"/>
</dbReference>
<evidence type="ECO:0000313" key="5">
    <source>
        <dbReference type="EMBL" id="MFD2205535.1"/>
    </source>
</evidence>
<dbReference type="InterPro" id="IPR001789">
    <property type="entry name" value="Sig_transdc_resp-reg_receiver"/>
</dbReference>
<dbReference type="InterPro" id="IPR011006">
    <property type="entry name" value="CheY-like_superfamily"/>
</dbReference>
<comment type="caution">
    <text evidence="5">The sequence shown here is derived from an EMBL/GenBank/DDBJ whole genome shotgun (WGS) entry which is preliminary data.</text>
</comment>
<dbReference type="SUPFAM" id="SSF52172">
    <property type="entry name" value="CheY-like"/>
    <property type="match status" value="1"/>
</dbReference>